<name>A0AAE0HMB5_9PEZI</name>
<feature type="domain" description="EMC2 TPR-like" evidence="5">
    <location>
        <begin position="106"/>
        <end position="216"/>
    </location>
</feature>
<reference evidence="6" key="2">
    <citation type="submission" date="2023-06" db="EMBL/GenBank/DDBJ databases">
        <authorList>
            <consortium name="Lawrence Berkeley National Laboratory"/>
            <person name="Haridas S."/>
            <person name="Hensen N."/>
            <person name="Bonometti L."/>
            <person name="Westerberg I."/>
            <person name="Brannstrom I.O."/>
            <person name="Guillou S."/>
            <person name="Cros-Aarteil S."/>
            <person name="Calhoun S."/>
            <person name="Kuo A."/>
            <person name="Mondo S."/>
            <person name="Pangilinan J."/>
            <person name="Riley R."/>
            <person name="Labutti K."/>
            <person name="Andreopoulos B."/>
            <person name="Lipzen A."/>
            <person name="Chen C."/>
            <person name="Yanf M."/>
            <person name="Daum C."/>
            <person name="Ng V."/>
            <person name="Clum A."/>
            <person name="Steindorff A."/>
            <person name="Ohm R."/>
            <person name="Martin F."/>
            <person name="Silar P."/>
            <person name="Natvig D."/>
            <person name="Lalanne C."/>
            <person name="Gautier V."/>
            <person name="Ament-Velasquez S.L."/>
            <person name="Kruys A."/>
            <person name="Hutchinson M.I."/>
            <person name="Powell A.J."/>
            <person name="Barry K."/>
            <person name="Miller A.N."/>
            <person name="Grigoriev I.V."/>
            <person name="Debuchy R."/>
            <person name="Gladieux P."/>
            <person name="Thoren M.H."/>
            <person name="Johannesson H."/>
        </authorList>
    </citation>
    <scope>NUCLEOTIDE SEQUENCE</scope>
    <source>
        <strain evidence="6">CBS 168.71</strain>
    </source>
</reference>
<dbReference type="GeneID" id="87837300"/>
<evidence type="ECO:0000313" key="6">
    <source>
        <dbReference type="EMBL" id="KAK3299184.1"/>
    </source>
</evidence>
<evidence type="ECO:0000313" key="7">
    <source>
        <dbReference type="Proteomes" id="UP001278766"/>
    </source>
</evidence>
<evidence type="ECO:0000256" key="4">
    <source>
        <dbReference type="RuleBase" id="RU367091"/>
    </source>
</evidence>
<dbReference type="AlphaFoldDB" id="A0AAE0HMB5"/>
<gene>
    <name evidence="6" type="ORF">B0H64DRAFT_317765</name>
</gene>
<dbReference type="Gene3D" id="1.25.40.10">
    <property type="entry name" value="Tetratricopeptide repeat domain"/>
    <property type="match status" value="1"/>
</dbReference>
<dbReference type="InterPro" id="IPR055217">
    <property type="entry name" value="TPR_EMC2"/>
</dbReference>
<protein>
    <recommendedName>
        <fullName evidence="4">ER membrane protein complex subunit 2</fullName>
    </recommendedName>
</protein>
<dbReference type="RefSeq" id="XP_062662698.1">
    <property type="nucleotide sequence ID" value="XM_062800352.1"/>
</dbReference>
<feature type="repeat" description="TPR" evidence="3">
    <location>
        <begin position="160"/>
        <end position="193"/>
    </location>
</feature>
<evidence type="ECO:0000256" key="3">
    <source>
        <dbReference type="PROSITE-ProRule" id="PRU00339"/>
    </source>
</evidence>
<keyword evidence="1" id="KW-0677">Repeat</keyword>
<dbReference type="Pfam" id="PF22890">
    <property type="entry name" value="TPR_EMC2"/>
    <property type="match status" value="1"/>
</dbReference>
<sequence>MAPPILHSPVQLSPAAALALSQQAPAFLRSSSSTVSSSPLSTLLSGPEKSEQWLQYENLIVSCLRTGDDQAAHQCLRRLVARFGDDNERVQALRGLVKEAEAQGNGALEEVLKEYNQILDENDTNIPIAKRRIALLRSMGRLSDAASALVQLLDFSPTDAEAWSELSDIYLSQGLYPQAIYAIEEVLVLAPNAWNIHARLGELQYMAATAPGVANGLYQKYMAEAVKRFARSVELCDDYLRGYYGLKLVSKRLLNDGAKATRQTDDSEFALPGTSTLERLNELATARLSEIVRHSAASDRGWRGYSEAEVAAARALLADDASAIER</sequence>
<comment type="similarity">
    <text evidence="4">Belongs to the EMC2 family.</text>
</comment>
<dbReference type="FunFam" id="1.25.40.10:FF:001208">
    <property type="entry name" value="Tetratricopeptide repeat domain-containing protein"/>
    <property type="match status" value="1"/>
</dbReference>
<accession>A0AAE0HMB5</accession>
<reference evidence="6" key="1">
    <citation type="journal article" date="2023" name="Mol. Phylogenet. Evol.">
        <title>Genome-scale phylogeny and comparative genomics of the fungal order Sordariales.</title>
        <authorList>
            <person name="Hensen N."/>
            <person name="Bonometti L."/>
            <person name="Westerberg I."/>
            <person name="Brannstrom I.O."/>
            <person name="Guillou S."/>
            <person name="Cros-Aarteil S."/>
            <person name="Calhoun S."/>
            <person name="Haridas S."/>
            <person name="Kuo A."/>
            <person name="Mondo S."/>
            <person name="Pangilinan J."/>
            <person name="Riley R."/>
            <person name="LaButti K."/>
            <person name="Andreopoulos B."/>
            <person name="Lipzen A."/>
            <person name="Chen C."/>
            <person name="Yan M."/>
            <person name="Daum C."/>
            <person name="Ng V."/>
            <person name="Clum A."/>
            <person name="Steindorff A."/>
            <person name="Ohm R.A."/>
            <person name="Martin F."/>
            <person name="Silar P."/>
            <person name="Natvig D.O."/>
            <person name="Lalanne C."/>
            <person name="Gautier V."/>
            <person name="Ament-Velasquez S.L."/>
            <person name="Kruys A."/>
            <person name="Hutchinson M.I."/>
            <person name="Powell A.J."/>
            <person name="Barry K."/>
            <person name="Miller A.N."/>
            <person name="Grigoriev I.V."/>
            <person name="Debuchy R."/>
            <person name="Gladieux P."/>
            <person name="Hiltunen Thoren M."/>
            <person name="Johannesson H."/>
        </authorList>
    </citation>
    <scope>NUCLEOTIDE SEQUENCE</scope>
    <source>
        <strain evidence="6">CBS 168.71</strain>
    </source>
</reference>
<comment type="function">
    <text evidence="4">Part of the endoplasmic reticulum membrane protein complex (EMC) that enables the energy-independent insertion into endoplasmic reticulum membranes of newly synthesized membrane proteins.</text>
</comment>
<evidence type="ECO:0000259" key="5">
    <source>
        <dbReference type="Pfam" id="PF22890"/>
    </source>
</evidence>
<evidence type="ECO:0000256" key="1">
    <source>
        <dbReference type="ARBA" id="ARBA00022737"/>
    </source>
</evidence>
<dbReference type="GO" id="GO:0072546">
    <property type="term" value="C:EMC complex"/>
    <property type="evidence" value="ECO:0007669"/>
    <property type="project" value="UniProtKB-UniRule"/>
</dbReference>
<dbReference type="Proteomes" id="UP001278766">
    <property type="component" value="Unassembled WGS sequence"/>
</dbReference>
<comment type="subunit">
    <text evidence="4">Component of the ER membrane protein complex (EMC).</text>
</comment>
<comment type="subcellular location">
    <subcellularLocation>
        <location evidence="4">Endoplasmic reticulum membrane</location>
        <topology evidence="4">Peripheral membrane protein</topology>
        <orientation evidence="4">Cytoplasmic side</orientation>
    </subcellularLocation>
</comment>
<comment type="caution">
    <text evidence="6">The sequence shown here is derived from an EMBL/GenBank/DDBJ whole genome shotgun (WGS) entry which is preliminary data.</text>
</comment>
<dbReference type="EMBL" id="JAUEPN010000002">
    <property type="protein sequence ID" value="KAK3299184.1"/>
    <property type="molecule type" value="Genomic_DNA"/>
</dbReference>
<proteinExistence type="inferred from homology"/>
<dbReference type="InterPro" id="IPR019734">
    <property type="entry name" value="TPR_rpt"/>
</dbReference>
<dbReference type="PANTHER" id="PTHR12760">
    <property type="entry name" value="TETRATRICOPEPTIDE REPEAT PROTEIN"/>
    <property type="match status" value="1"/>
</dbReference>
<dbReference type="SUPFAM" id="SSF48452">
    <property type="entry name" value="TPR-like"/>
    <property type="match status" value="1"/>
</dbReference>
<dbReference type="InterPro" id="IPR011990">
    <property type="entry name" value="TPR-like_helical_dom_sf"/>
</dbReference>
<keyword evidence="4" id="KW-0256">Endoplasmic reticulum</keyword>
<organism evidence="6 7">
    <name type="scientific">Chaetomium fimeti</name>
    <dbReference type="NCBI Taxonomy" id="1854472"/>
    <lineage>
        <taxon>Eukaryota</taxon>
        <taxon>Fungi</taxon>
        <taxon>Dikarya</taxon>
        <taxon>Ascomycota</taxon>
        <taxon>Pezizomycotina</taxon>
        <taxon>Sordariomycetes</taxon>
        <taxon>Sordariomycetidae</taxon>
        <taxon>Sordariales</taxon>
        <taxon>Chaetomiaceae</taxon>
        <taxon>Chaetomium</taxon>
    </lineage>
</organism>
<dbReference type="InterPro" id="IPR039856">
    <property type="entry name" value="EMC2-like"/>
</dbReference>
<keyword evidence="4" id="KW-0472">Membrane</keyword>
<keyword evidence="7" id="KW-1185">Reference proteome</keyword>
<evidence type="ECO:0000256" key="2">
    <source>
        <dbReference type="ARBA" id="ARBA00022803"/>
    </source>
</evidence>
<dbReference type="PROSITE" id="PS50005">
    <property type="entry name" value="TPR"/>
    <property type="match status" value="1"/>
</dbReference>
<keyword evidence="2 3" id="KW-0802">TPR repeat</keyword>